<dbReference type="Proteomes" id="UP000827976">
    <property type="component" value="Chromosome 8"/>
</dbReference>
<protein>
    <submittedName>
        <fullName evidence="1">Uncharacterized protein</fullName>
    </submittedName>
</protein>
<dbReference type="EMBL" id="CM037018">
    <property type="protein sequence ID" value="KAH7673673.1"/>
    <property type="molecule type" value="Genomic_DNA"/>
</dbReference>
<evidence type="ECO:0000313" key="2">
    <source>
        <dbReference type="Proteomes" id="UP000827976"/>
    </source>
</evidence>
<keyword evidence="2" id="KW-1185">Reference proteome</keyword>
<reference evidence="2" key="1">
    <citation type="journal article" date="2022" name="Nat. Commun.">
        <title>Chromosome evolution and the genetic basis of agronomically important traits in greater yam.</title>
        <authorList>
            <person name="Bredeson J.V."/>
            <person name="Lyons J.B."/>
            <person name="Oniyinde I.O."/>
            <person name="Okereke N.R."/>
            <person name="Kolade O."/>
            <person name="Nnabue I."/>
            <person name="Nwadili C.O."/>
            <person name="Hribova E."/>
            <person name="Parker M."/>
            <person name="Nwogha J."/>
            <person name="Shu S."/>
            <person name="Carlson J."/>
            <person name="Kariba R."/>
            <person name="Muthemba S."/>
            <person name="Knop K."/>
            <person name="Barton G.J."/>
            <person name="Sherwood A.V."/>
            <person name="Lopez-Montes A."/>
            <person name="Asiedu R."/>
            <person name="Jamnadass R."/>
            <person name="Muchugi A."/>
            <person name="Goodstein D."/>
            <person name="Egesi C.N."/>
            <person name="Featherston J."/>
            <person name="Asfaw A."/>
            <person name="Simpson G.G."/>
            <person name="Dolezel J."/>
            <person name="Hendre P.S."/>
            <person name="Van Deynze A."/>
            <person name="Kumar P.L."/>
            <person name="Obidiegwu J.E."/>
            <person name="Bhattacharjee R."/>
            <person name="Rokhsar D.S."/>
        </authorList>
    </citation>
    <scope>NUCLEOTIDE SEQUENCE [LARGE SCALE GENOMIC DNA]</scope>
    <source>
        <strain evidence="2">cv. TDa95/00328</strain>
    </source>
</reference>
<name>A0ACB7VHS7_DIOAL</name>
<organism evidence="1 2">
    <name type="scientific">Dioscorea alata</name>
    <name type="common">Purple yam</name>
    <dbReference type="NCBI Taxonomy" id="55571"/>
    <lineage>
        <taxon>Eukaryota</taxon>
        <taxon>Viridiplantae</taxon>
        <taxon>Streptophyta</taxon>
        <taxon>Embryophyta</taxon>
        <taxon>Tracheophyta</taxon>
        <taxon>Spermatophyta</taxon>
        <taxon>Magnoliopsida</taxon>
        <taxon>Liliopsida</taxon>
        <taxon>Dioscoreales</taxon>
        <taxon>Dioscoreaceae</taxon>
        <taxon>Dioscorea</taxon>
    </lineage>
</organism>
<sequence length="988" mass="112082">MFEADVTKMWLGTRQYRTPGDKGMSQDIVPFGAKRLEQNIDVSMALALALSKTGKLQNIELIMNYGSTNGRSMSNITRLNSDGFPVLSNLQIGEVSKGVQKLNKILNDHSNGLQFSRNSIDIGRELLRGAMDLEESLKMLVTLQEASDYMVGSNGRQVRLLKGKEDESSSSDKVHQKKQLDRPRFSFDVSPKYLCEMGRDNKKTNIEPKSSVATYSEQSKISKSSSHKSSSSFSMQFITHTRSLSYGPGTKTDMQLTNTSEKPHRGETFSLLNGASTSKSNKLGGKGWPPSEKVRIPNVVAKLMGLEELPLLPRKEADTGTKKTKVHAKGNEKQKINKRVLDKEKNVSLDAGVNRPEVHKVAYSEKAVFRSDNANKVSGERGIKETNAAKNIETVSDNGKVNMGNLNHTENKKPASRLHAKIIKQIDMNNVNHKKETMAAKKKEERVEENRETDKHKFKERYRKPVHGVAQDVHTAPVATYYHHEEVTNEEGDQKQKSSMKGNAVRLQNEDQKSKLKITVNRSEKETKPDAKSKQQYEVEKITDLKLKNLEKYPDETSPKKFSNNLKVLASHRGSTKANNTGQKENLKRIHNERAKIVKRTSTFYEEGMKISNEGLDRKIFKTDSRTDQEKTNHPLQRTKIQNPVCIKSTEKPDVSQVVGKENEIDTPHENDQLLKQQSSVLQEQEQRCEDNNNKATEEKFIDLPENQENQFQQETTCTSLSYGPLTDDCEKSRVTSNEATAENNSHGPTIRTVLQQLPDIPEKEDTEETSFNITENDHEGPTDNMQMQDTDFEHVKWQKQELSENIKEESLTEKGSPFKKMVVNNKNFLNTAQALFKLEIPIGILHASENAYPAEDSKCTLDCVYEVMRRKNRREESNFALRLSIAPIRERSLDDLIQELNGNLQNLNCPITKEGGDYDTAEMLHKMLARDIQNCNPDINCMWDLGWTMQLFADAEKDEVVRDVEKHILNMLINEFALDILNLNITV</sequence>
<accession>A0ACB7VHS7</accession>
<evidence type="ECO:0000313" key="1">
    <source>
        <dbReference type="EMBL" id="KAH7673673.1"/>
    </source>
</evidence>
<proteinExistence type="predicted"/>
<comment type="caution">
    <text evidence="1">The sequence shown here is derived from an EMBL/GenBank/DDBJ whole genome shotgun (WGS) entry which is preliminary data.</text>
</comment>
<gene>
    <name evidence="1" type="ORF">IHE45_08G022500</name>
</gene>